<evidence type="ECO:0000256" key="1">
    <source>
        <dbReference type="SAM" id="Phobius"/>
    </source>
</evidence>
<dbReference type="NCBIfam" id="NF046093">
    <property type="entry name" value="AZOBR_p60025_fam"/>
    <property type="match status" value="1"/>
</dbReference>
<evidence type="ECO:0000313" key="2">
    <source>
        <dbReference type="EMBL" id="TGL88434.1"/>
    </source>
</evidence>
<keyword evidence="1" id="KW-0812">Transmembrane</keyword>
<feature type="transmembrane region" description="Helical" evidence="1">
    <location>
        <begin position="238"/>
        <end position="258"/>
    </location>
</feature>
<keyword evidence="1" id="KW-1133">Transmembrane helix</keyword>
<feature type="transmembrane region" description="Helical" evidence="1">
    <location>
        <begin position="337"/>
        <end position="354"/>
    </location>
</feature>
<accession>A0A6N4QRP4</accession>
<organism evidence="2 3">
    <name type="scientific">Leptospira yasudae</name>
    <dbReference type="NCBI Taxonomy" id="2202201"/>
    <lineage>
        <taxon>Bacteria</taxon>
        <taxon>Pseudomonadati</taxon>
        <taxon>Spirochaetota</taxon>
        <taxon>Spirochaetia</taxon>
        <taxon>Leptospirales</taxon>
        <taxon>Leptospiraceae</taxon>
        <taxon>Leptospira</taxon>
    </lineage>
</organism>
<proteinExistence type="predicted"/>
<comment type="caution">
    <text evidence="2">The sequence shown here is derived from an EMBL/GenBank/DDBJ whole genome shotgun (WGS) entry which is preliminary data.</text>
</comment>
<feature type="transmembrane region" description="Helical" evidence="1">
    <location>
        <begin position="387"/>
        <end position="405"/>
    </location>
</feature>
<feature type="transmembrane region" description="Helical" evidence="1">
    <location>
        <begin position="21"/>
        <end position="39"/>
    </location>
</feature>
<protein>
    <recommendedName>
        <fullName evidence="4">Dolichyl-phosphate-mannose--protein mannosyltransferase</fullName>
    </recommendedName>
</protein>
<dbReference type="InterPro" id="IPR058226">
    <property type="entry name" value="AZOBR_p60025-like"/>
</dbReference>
<feature type="transmembrane region" description="Helical" evidence="1">
    <location>
        <begin position="201"/>
        <end position="226"/>
    </location>
</feature>
<dbReference type="AlphaFoldDB" id="A0A6N4QRP4"/>
<sequence length="415" mass="48155">MQTERTNSFFGKVRSWLENPFVILPLFFALYALASVLIWRKYDWNPSSQINFGMQFVVQNPATTPKGAVVFLGRPGDLGAGYDGQIFYYYSRMLSEFHLDWPKGFEENIRAPRIGYPLFVSIFGWFGPWGTVFGMYFLNLAAILVSWYLLRDLCGEKFRIYTSFYLFSPFLLGSYALLVSDAVLTGLLVITYWFYKKEKWLLFAFFGGLSIVTKEQAFFLLFPLGIQSLFDRRWKHSIAIAATLLLPFCWAVFLRIQFPHWSPARFTDFFAPLDGFLGYWKEINEPSIFSFLQVPDFEAGLILFAKKFSRVPIFLLFLAGLSVLATGHWNKAIGLRISFFFVIVSVFSAGYVLYWSSYENVSRMFTVSIAFLIFWKTEDETISDTAYWLVTGSIFFLFLFKLAFVSTPLPFELWK</sequence>
<keyword evidence="1" id="KW-0472">Membrane</keyword>
<name>A0A6N4QRP4_9LEPT</name>
<reference evidence="2 3" key="1">
    <citation type="journal article" date="2019" name="PLoS Negl. Trop. Dis.">
        <title>Revisiting the worldwide diversity of Leptospira species in the environment.</title>
        <authorList>
            <person name="Vincent A.T."/>
            <person name="Schiettekatte O."/>
            <person name="Bourhy P."/>
            <person name="Veyrier F.J."/>
            <person name="Picardeau M."/>
        </authorList>
    </citation>
    <scope>NUCLEOTIDE SEQUENCE [LARGE SCALE GENOMIC DNA]</scope>
    <source>
        <strain evidence="2 3">201702445</strain>
    </source>
</reference>
<feature type="transmembrane region" description="Helical" evidence="1">
    <location>
        <begin position="126"/>
        <end position="150"/>
    </location>
</feature>
<evidence type="ECO:0000313" key="3">
    <source>
        <dbReference type="Proteomes" id="UP000297613"/>
    </source>
</evidence>
<dbReference type="Proteomes" id="UP000297613">
    <property type="component" value="Unassembled WGS sequence"/>
</dbReference>
<dbReference type="EMBL" id="RQGM01000011">
    <property type="protein sequence ID" value="TGL88434.1"/>
    <property type="molecule type" value="Genomic_DNA"/>
</dbReference>
<feature type="transmembrane region" description="Helical" evidence="1">
    <location>
        <begin position="311"/>
        <end position="330"/>
    </location>
</feature>
<feature type="transmembrane region" description="Helical" evidence="1">
    <location>
        <begin position="170"/>
        <end position="195"/>
    </location>
</feature>
<evidence type="ECO:0008006" key="4">
    <source>
        <dbReference type="Google" id="ProtNLM"/>
    </source>
</evidence>
<gene>
    <name evidence="2" type="ORF">EHQ83_03070</name>
</gene>
<dbReference type="RefSeq" id="WP_135570422.1">
    <property type="nucleotide sequence ID" value="NZ_RQGK01000058.1"/>
</dbReference>